<dbReference type="AlphaFoldDB" id="A0A0F9IHW0"/>
<comment type="caution">
    <text evidence="1">The sequence shown here is derived from an EMBL/GenBank/DDBJ whole genome shotgun (WGS) entry which is preliminary data.</text>
</comment>
<name>A0A0F9IHW0_9ZZZZ</name>
<protein>
    <submittedName>
        <fullName evidence="1">Uncharacterized protein</fullName>
    </submittedName>
</protein>
<gene>
    <name evidence="1" type="ORF">LCGC14_1577340</name>
</gene>
<proteinExistence type="predicted"/>
<sequence length="184" mass="19544">NTKYVDGEFVSATAVVWATGTAYIADQFVQDGGLVYQVLVDHTSTTIAADIAAADLQAGVQGSTGTYEVLVSHISDTLLTDVASGNIEATGSEARVIYVEYIYQLTTTSLWSSNLTEAVATQLAIKIEPGITGDTEANTKLINEFEALTMPKARSMDGAEGKPKPIFNSQWIRARSAGTFGGRI</sequence>
<dbReference type="Gene3D" id="2.10.10.20">
    <property type="entry name" value="Carbohydrate-binding module superfamily 5/12"/>
    <property type="match status" value="1"/>
</dbReference>
<accession>A0A0F9IHW0</accession>
<dbReference type="EMBL" id="LAZR01012372">
    <property type="protein sequence ID" value="KKM27176.1"/>
    <property type="molecule type" value="Genomic_DNA"/>
</dbReference>
<organism evidence="1">
    <name type="scientific">marine sediment metagenome</name>
    <dbReference type="NCBI Taxonomy" id="412755"/>
    <lineage>
        <taxon>unclassified sequences</taxon>
        <taxon>metagenomes</taxon>
        <taxon>ecological metagenomes</taxon>
    </lineage>
</organism>
<evidence type="ECO:0000313" key="1">
    <source>
        <dbReference type="EMBL" id="KKM27176.1"/>
    </source>
</evidence>
<feature type="non-terminal residue" evidence="1">
    <location>
        <position position="1"/>
    </location>
</feature>
<reference evidence="1" key="1">
    <citation type="journal article" date="2015" name="Nature">
        <title>Complex archaea that bridge the gap between prokaryotes and eukaryotes.</title>
        <authorList>
            <person name="Spang A."/>
            <person name="Saw J.H."/>
            <person name="Jorgensen S.L."/>
            <person name="Zaremba-Niedzwiedzka K."/>
            <person name="Martijn J."/>
            <person name="Lind A.E."/>
            <person name="van Eijk R."/>
            <person name="Schleper C."/>
            <person name="Guy L."/>
            <person name="Ettema T.J."/>
        </authorList>
    </citation>
    <scope>NUCLEOTIDE SEQUENCE</scope>
</reference>